<dbReference type="HOGENOM" id="CLU_010103_3_2_1"/>
<protein>
    <submittedName>
        <fullName evidence="2">Uncharacterized protein</fullName>
    </submittedName>
</protein>
<dbReference type="EMBL" id="KB445794">
    <property type="protein sequence ID" value="EMD39261.1"/>
    <property type="molecule type" value="Genomic_DNA"/>
</dbReference>
<reference evidence="2 3" key="1">
    <citation type="journal article" date="2012" name="Proc. Natl. Acad. Sci. U.S.A.">
        <title>Comparative genomics of Ceriporiopsis subvermispora and Phanerochaete chrysosporium provide insight into selective ligninolysis.</title>
        <authorList>
            <person name="Fernandez-Fueyo E."/>
            <person name="Ruiz-Duenas F.J."/>
            <person name="Ferreira P."/>
            <person name="Floudas D."/>
            <person name="Hibbett D.S."/>
            <person name="Canessa P."/>
            <person name="Larrondo L.F."/>
            <person name="James T.Y."/>
            <person name="Seelenfreund D."/>
            <person name="Lobos S."/>
            <person name="Polanco R."/>
            <person name="Tello M."/>
            <person name="Honda Y."/>
            <person name="Watanabe T."/>
            <person name="Watanabe T."/>
            <person name="Ryu J.S."/>
            <person name="Kubicek C.P."/>
            <person name="Schmoll M."/>
            <person name="Gaskell J."/>
            <person name="Hammel K.E."/>
            <person name="St John F.J."/>
            <person name="Vanden Wymelenberg A."/>
            <person name="Sabat G."/>
            <person name="Splinter BonDurant S."/>
            <person name="Syed K."/>
            <person name="Yadav J.S."/>
            <person name="Doddapaneni H."/>
            <person name="Subramanian V."/>
            <person name="Lavin J.L."/>
            <person name="Oguiza J.A."/>
            <person name="Perez G."/>
            <person name="Pisabarro A.G."/>
            <person name="Ramirez L."/>
            <person name="Santoyo F."/>
            <person name="Master E."/>
            <person name="Coutinho P.M."/>
            <person name="Henrissat B."/>
            <person name="Lombard V."/>
            <person name="Magnuson J.K."/>
            <person name="Kuees U."/>
            <person name="Hori C."/>
            <person name="Igarashi K."/>
            <person name="Samejima M."/>
            <person name="Held B.W."/>
            <person name="Barry K.W."/>
            <person name="LaButti K.M."/>
            <person name="Lapidus A."/>
            <person name="Lindquist E.A."/>
            <person name="Lucas S.M."/>
            <person name="Riley R."/>
            <person name="Salamov A.A."/>
            <person name="Hoffmeister D."/>
            <person name="Schwenk D."/>
            <person name="Hadar Y."/>
            <person name="Yarden O."/>
            <person name="de Vries R.P."/>
            <person name="Wiebenga A."/>
            <person name="Stenlid J."/>
            <person name="Eastwood D."/>
            <person name="Grigoriev I.V."/>
            <person name="Berka R.M."/>
            <person name="Blanchette R.A."/>
            <person name="Kersten P."/>
            <person name="Martinez A.T."/>
            <person name="Vicuna R."/>
            <person name="Cullen D."/>
        </authorList>
    </citation>
    <scope>NUCLEOTIDE SEQUENCE [LARGE SCALE GENOMIC DNA]</scope>
    <source>
        <strain evidence="2 3">B</strain>
    </source>
</reference>
<dbReference type="Pfam" id="PF07173">
    <property type="entry name" value="GRDP-like"/>
    <property type="match status" value="1"/>
</dbReference>
<dbReference type="OrthoDB" id="2684236at2759"/>
<gene>
    <name evidence="2" type="ORF">CERSUDRAFT_112923</name>
</gene>
<accession>M2RK99</accession>
<evidence type="ECO:0000313" key="2">
    <source>
        <dbReference type="EMBL" id="EMD39261.1"/>
    </source>
</evidence>
<proteinExistence type="predicted"/>
<dbReference type="AlphaFoldDB" id="M2RK99"/>
<name>M2RK99_CERS8</name>
<dbReference type="PANTHER" id="PTHR34365">
    <property type="entry name" value="ENOLASE (DUF1399)"/>
    <property type="match status" value="1"/>
</dbReference>
<evidence type="ECO:0000313" key="3">
    <source>
        <dbReference type="Proteomes" id="UP000016930"/>
    </source>
</evidence>
<dbReference type="STRING" id="914234.M2RK99"/>
<keyword evidence="3" id="KW-1185">Reference proteome</keyword>
<feature type="region of interest" description="Disordered" evidence="1">
    <location>
        <begin position="1"/>
        <end position="31"/>
    </location>
</feature>
<dbReference type="Proteomes" id="UP000016930">
    <property type="component" value="Unassembled WGS sequence"/>
</dbReference>
<sequence>MIDSPVDSVKGRDSLQTPDIETIHIPPPKIGPHTLSEPIVEIEHIKAHLALLDSFHDLRTSVEQYRPSLDTPEFARPPAGPQRWSWFAERAVGRFQRWLTKVSVQDTQEWEEKDIPPLDVLMVWHAYMLHPRWYAEDCERLPLSGKLKTLNDQFMRAAVILRHSLPSKQSDTRNKHWTTLTGLPFDPIEAVKQAYFEEIQCPMCQAVLKAPYKNDARAYSTRGYAQARFSITCTSCNFDVTKERVGLSRFITDLIKDTGANTSSNETGCTYLAGTLLSSSGRFDRAFAHRVKNEILASATFKASGRLDSQETSSLGQAGGIHEARNRDLQEQCEYSLEKAQTKLKTALKPGDAWIADRIISAYKTDRPFSIDLGAAIVRQGSFTDKMKASGWTKRGYFNKKEREALLRVAVARYCGFLDIMYAAPTSFFVPTLDIDLVWHTHQLWDSNTGATACPISGAFLTTITLWPKNGYPSPFKRHARCGRTILDTHTSRIFRLQGTNRHP</sequence>
<organism evidence="2 3">
    <name type="scientific">Ceriporiopsis subvermispora (strain B)</name>
    <name type="common">White-rot fungus</name>
    <name type="synonym">Gelatoporia subvermispora</name>
    <dbReference type="NCBI Taxonomy" id="914234"/>
    <lineage>
        <taxon>Eukaryota</taxon>
        <taxon>Fungi</taxon>
        <taxon>Dikarya</taxon>
        <taxon>Basidiomycota</taxon>
        <taxon>Agaricomycotina</taxon>
        <taxon>Agaricomycetes</taxon>
        <taxon>Polyporales</taxon>
        <taxon>Gelatoporiaceae</taxon>
        <taxon>Gelatoporia</taxon>
    </lineage>
</organism>
<dbReference type="InterPro" id="IPR009836">
    <property type="entry name" value="GRDP-like"/>
</dbReference>
<evidence type="ECO:0000256" key="1">
    <source>
        <dbReference type="SAM" id="MobiDB-lite"/>
    </source>
</evidence>
<dbReference type="PANTHER" id="PTHR34365:SF7">
    <property type="entry name" value="GLYCINE-RICH DOMAIN-CONTAINING PROTEIN 1"/>
    <property type="match status" value="1"/>
</dbReference>